<evidence type="ECO:0000313" key="3">
    <source>
        <dbReference type="Proteomes" id="UP000325286"/>
    </source>
</evidence>
<dbReference type="EMBL" id="CP042914">
    <property type="protein sequence ID" value="QEG42413.1"/>
    <property type="molecule type" value="Genomic_DNA"/>
</dbReference>
<dbReference type="GO" id="GO:0008803">
    <property type="term" value="F:bis(5'-nucleosyl)-tetraphosphatase (symmetrical) activity"/>
    <property type="evidence" value="ECO:0007669"/>
    <property type="project" value="TreeGrafter"/>
</dbReference>
<dbReference type="Pfam" id="PF00149">
    <property type="entry name" value="Metallophos"/>
    <property type="match status" value="1"/>
</dbReference>
<dbReference type="InterPro" id="IPR050126">
    <property type="entry name" value="Ap4A_hydrolase"/>
</dbReference>
<reference evidence="2 3" key="1">
    <citation type="submission" date="2019-08" db="EMBL/GenBank/DDBJ databases">
        <title>Deep-cultivation of Planctomycetes and their phenomic and genomic characterization uncovers novel biology.</title>
        <authorList>
            <person name="Wiegand S."/>
            <person name="Jogler M."/>
            <person name="Boedeker C."/>
            <person name="Pinto D."/>
            <person name="Vollmers J."/>
            <person name="Rivas-Marin E."/>
            <person name="Kohn T."/>
            <person name="Peeters S.H."/>
            <person name="Heuer A."/>
            <person name="Rast P."/>
            <person name="Oberbeckmann S."/>
            <person name="Bunk B."/>
            <person name="Jeske O."/>
            <person name="Meyerdierks A."/>
            <person name="Storesund J.E."/>
            <person name="Kallscheuer N."/>
            <person name="Luecker S."/>
            <person name="Lage O.M."/>
            <person name="Pohl T."/>
            <person name="Merkel B.J."/>
            <person name="Hornburger P."/>
            <person name="Mueller R.-W."/>
            <person name="Bruemmer F."/>
            <person name="Labrenz M."/>
            <person name="Spormann A.M."/>
            <person name="Op den Camp H."/>
            <person name="Overmann J."/>
            <person name="Amann R."/>
            <person name="Jetten M.S.M."/>
            <person name="Mascher T."/>
            <person name="Medema M.H."/>
            <person name="Devos D.P."/>
            <person name="Kaster A.-K."/>
            <person name="Ovreas L."/>
            <person name="Rohde M."/>
            <person name="Galperin M.Y."/>
            <person name="Jogler C."/>
        </authorList>
    </citation>
    <scope>NUCLEOTIDE SEQUENCE [LARGE SCALE GENOMIC DNA]</scope>
    <source>
        <strain evidence="2 3">UC8</strain>
    </source>
</reference>
<evidence type="ECO:0000259" key="1">
    <source>
        <dbReference type="Pfam" id="PF00149"/>
    </source>
</evidence>
<dbReference type="PANTHER" id="PTHR42850:SF4">
    <property type="entry name" value="ZINC-DEPENDENT ENDOPOLYPHOSPHATASE"/>
    <property type="match status" value="1"/>
</dbReference>
<dbReference type="OrthoDB" id="384253at2"/>
<dbReference type="GO" id="GO:0004722">
    <property type="term" value="F:protein serine/threonine phosphatase activity"/>
    <property type="evidence" value="ECO:0007669"/>
    <property type="project" value="UniProtKB-EC"/>
</dbReference>
<dbReference type="EC" id="3.1.3.16" evidence="2"/>
<sequence length="244" mass="27228">MRTIAIGDIHGCAKALRTLLERIEPQPDDTLIFLGDYVDRGPDSRDVIEQILELSTRCQVIALRGNHEIMLMGVMLGGLSPDLWLACGGQATVSSYGGAIDKMPVSHRKFLSELTSFHETDDAIFVHANYLADTPMDQQAEQHMFWEHLGVVPPPHQSGKRVFVGHTPQPSGNILDHGHLVCLDTCCFGGLWLTAMDIHSGDIWQTDFHGHERRQRWRELARAIGKWSRKTYGKLTSSPSKPAP</sequence>
<gene>
    <name evidence="2" type="primary">pphA_2</name>
    <name evidence="2" type="ORF">UC8_44480</name>
</gene>
<proteinExistence type="predicted"/>
<dbReference type="InterPro" id="IPR029052">
    <property type="entry name" value="Metallo-depent_PP-like"/>
</dbReference>
<dbReference type="GO" id="GO:0110154">
    <property type="term" value="P:RNA decapping"/>
    <property type="evidence" value="ECO:0007669"/>
    <property type="project" value="TreeGrafter"/>
</dbReference>
<dbReference type="SUPFAM" id="SSF56300">
    <property type="entry name" value="Metallo-dependent phosphatases"/>
    <property type="match status" value="1"/>
</dbReference>
<dbReference type="CDD" id="cd00144">
    <property type="entry name" value="MPP_PPP_family"/>
    <property type="match status" value="1"/>
</dbReference>
<dbReference type="Gene3D" id="3.60.21.10">
    <property type="match status" value="1"/>
</dbReference>
<dbReference type="KEGG" id="rul:UC8_44480"/>
<organism evidence="2 3">
    <name type="scientific">Roseimaritima ulvae</name>
    <dbReference type="NCBI Taxonomy" id="980254"/>
    <lineage>
        <taxon>Bacteria</taxon>
        <taxon>Pseudomonadati</taxon>
        <taxon>Planctomycetota</taxon>
        <taxon>Planctomycetia</taxon>
        <taxon>Pirellulales</taxon>
        <taxon>Pirellulaceae</taxon>
        <taxon>Roseimaritima</taxon>
    </lineage>
</organism>
<keyword evidence="2" id="KW-0378">Hydrolase</keyword>
<dbReference type="PANTHER" id="PTHR42850">
    <property type="entry name" value="METALLOPHOSPHOESTERASE"/>
    <property type="match status" value="1"/>
</dbReference>
<dbReference type="InterPro" id="IPR004843">
    <property type="entry name" value="Calcineurin-like_PHP"/>
</dbReference>
<dbReference type="AlphaFoldDB" id="A0A5B9R7I8"/>
<dbReference type="GO" id="GO:0005737">
    <property type="term" value="C:cytoplasm"/>
    <property type="evidence" value="ECO:0007669"/>
    <property type="project" value="TreeGrafter"/>
</dbReference>
<keyword evidence="3" id="KW-1185">Reference proteome</keyword>
<evidence type="ECO:0000313" key="2">
    <source>
        <dbReference type="EMBL" id="QEG42413.1"/>
    </source>
</evidence>
<dbReference type="RefSeq" id="WP_068141840.1">
    <property type="nucleotide sequence ID" value="NZ_CP042914.1"/>
</dbReference>
<name>A0A5B9R7I8_9BACT</name>
<dbReference type="Proteomes" id="UP000325286">
    <property type="component" value="Chromosome"/>
</dbReference>
<accession>A0A5B9R7I8</accession>
<protein>
    <submittedName>
        <fullName evidence="2">Serine/threonine-protein phosphatase 1</fullName>
        <ecNumber evidence="2">3.1.3.16</ecNumber>
    </submittedName>
</protein>
<feature type="domain" description="Calcineurin-like phosphoesterase" evidence="1">
    <location>
        <begin position="1"/>
        <end position="185"/>
    </location>
</feature>